<evidence type="ECO:0000313" key="9">
    <source>
        <dbReference type="Proteomes" id="UP001164746"/>
    </source>
</evidence>
<dbReference type="Gene3D" id="1.20.1250.20">
    <property type="entry name" value="MFS general substrate transporter like domains"/>
    <property type="match status" value="1"/>
</dbReference>
<dbReference type="InterPro" id="IPR005828">
    <property type="entry name" value="MFS_sugar_transport-like"/>
</dbReference>
<feature type="transmembrane region" description="Helical" evidence="6">
    <location>
        <begin position="244"/>
        <end position="269"/>
    </location>
</feature>
<feature type="transmembrane region" description="Helical" evidence="6">
    <location>
        <begin position="517"/>
        <end position="539"/>
    </location>
</feature>
<feature type="transmembrane region" description="Helical" evidence="6">
    <location>
        <begin position="551"/>
        <end position="568"/>
    </location>
</feature>
<dbReference type="Gene3D" id="3.30.160.60">
    <property type="entry name" value="Classic Zinc Finger"/>
    <property type="match status" value="2"/>
</dbReference>
<evidence type="ECO:0000256" key="2">
    <source>
        <dbReference type="ARBA" id="ARBA00022692"/>
    </source>
</evidence>
<evidence type="ECO:0000256" key="6">
    <source>
        <dbReference type="SAM" id="Phobius"/>
    </source>
</evidence>
<keyword evidence="2 6" id="KW-0812">Transmembrane</keyword>
<feature type="domain" description="C2H2-type" evidence="7">
    <location>
        <begin position="152"/>
        <end position="179"/>
    </location>
</feature>
<name>A0ABY7EH60_MYAAR</name>
<feature type="transmembrane region" description="Helical" evidence="6">
    <location>
        <begin position="350"/>
        <end position="374"/>
    </location>
</feature>
<evidence type="ECO:0000256" key="5">
    <source>
        <dbReference type="PROSITE-ProRule" id="PRU00042"/>
    </source>
</evidence>
<gene>
    <name evidence="8" type="ORF">MAR_019293</name>
</gene>
<dbReference type="PROSITE" id="PS50157">
    <property type="entry name" value="ZINC_FINGER_C2H2_2"/>
    <property type="match status" value="1"/>
</dbReference>
<evidence type="ECO:0000256" key="3">
    <source>
        <dbReference type="ARBA" id="ARBA00022989"/>
    </source>
</evidence>
<organism evidence="8 9">
    <name type="scientific">Mya arenaria</name>
    <name type="common">Soft-shell clam</name>
    <dbReference type="NCBI Taxonomy" id="6604"/>
    <lineage>
        <taxon>Eukaryota</taxon>
        <taxon>Metazoa</taxon>
        <taxon>Spiralia</taxon>
        <taxon>Lophotrochozoa</taxon>
        <taxon>Mollusca</taxon>
        <taxon>Bivalvia</taxon>
        <taxon>Autobranchia</taxon>
        <taxon>Heteroconchia</taxon>
        <taxon>Euheterodonta</taxon>
        <taxon>Imparidentia</taxon>
        <taxon>Neoheterodontei</taxon>
        <taxon>Myida</taxon>
        <taxon>Myoidea</taxon>
        <taxon>Myidae</taxon>
        <taxon>Mya</taxon>
    </lineage>
</organism>
<proteinExistence type="predicted"/>
<evidence type="ECO:0000256" key="4">
    <source>
        <dbReference type="ARBA" id="ARBA00023136"/>
    </source>
</evidence>
<dbReference type="Proteomes" id="UP001164746">
    <property type="component" value="Chromosome 6"/>
</dbReference>
<keyword evidence="3 6" id="KW-1133">Transmembrane helix</keyword>
<dbReference type="PROSITE" id="PS00028">
    <property type="entry name" value="ZINC_FINGER_C2H2_1"/>
    <property type="match status" value="1"/>
</dbReference>
<feature type="transmembrane region" description="Helical" evidence="6">
    <location>
        <begin position="463"/>
        <end position="484"/>
    </location>
</feature>
<comment type="subcellular location">
    <subcellularLocation>
        <location evidence="1">Membrane</location>
        <topology evidence="1">Multi-pass membrane protein</topology>
    </subcellularLocation>
</comment>
<dbReference type="Pfam" id="PF00096">
    <property type="entry name" value="zf-C2H2"/>
    <property type="match status" value="2"/>
</dbReference>
<keyword evidence="5" id="KW-0863">Zinc-finger</keyword>
<dbReference type="CDD" id="cd17317">
    <property type="entry name" value="MFS_SLC22"/>
    <property type="match status" value="1"/>
</dbReference>
<keyword evidence="4 6" id="KW-0472">Membrane</keyword>
<reference evidence="8" key="1">
    <citation type="submission" date="2022-11" db="EMBL/GenBank/DDBJ databases">
        <title>Centuries of genome instability and evolution in soft-shell clam transmissible cancer (bioRxiv).</title>
        <authorList>
            <person name="Hart S.F.M."/>
            <person name="Yonemitsu M.A."/>
            <person name="Giersch R.M."/>
            <person name="Beal B.F."/>
            <person name="Arriagada G."/>
            <person name="Davis B.W."/>
            <person name="Ostrander E.A."/>
            <person name="Goff S.P."/>
            <person name="Metzger M.J."/>
        </authorList>
    </citation>
    <scope>NUCLEOTIDE SEQUENCE</scope>
    <source>
        <strain evidence="8">MELC-2E11</strain>
        <tissue evidence="8">Siphon/mantle</tissue>
    </source>
</reference>
<feature type="transmembrane region" description="Helical" evidence="6">
    <location>
        <begin position="491"/>
        <end position="511"/>
    </location>
</feature>
<accession>A0ABY7EH60</accession>
<dbReference type="SUPFAM" id="SSF103473">
    <property type="entry name" value="MFS general substrate transporter"/>
    <property type="match status" value="1"/>
</dbReference>
<keyword evidence="9" id="KW-1185">Reference proteome</keyword>
<dbReference type="InterPro" id="IPR013087">
    <property type="entry name" value="Znf_C2H2_type"/>
</dbReference>
<dbReference type="SMART" id="SM00355">
    <property type="entry name" value="ZnF_C2H2"/>
    <property type="match status" value="2"/>
</dbReference>
<sequence length="668" mass="73888">MLDSGTRADRICSMATRFTMNSKFVTDNLYIPFIGKSVESRYQGPTGSRKVCPYQYVPSSYLKHTNLEGKEHQCASSHEVDNRARKSAPFLAWNCPWEACINKPGNKRSREYRYKYKPKGKPITEAVAPPAPAATISPSMQKRLSKLQTSKLCCELCGKVFVRPDHLKSHMTMHSGESPFACKHCGISYRRQNNLDIHLINFGFVNVDILTIKHKCLNLNVISLKMRFDDVLDEIGGFGRYQKWVFFLTLGPNLLAGFIMLNPVFLLGIPEHSALLPNDSLREACSKWVYDLSVFTDTFASEHNLVCDKEIQVANAEMIFYGGMLVGSLASGIFADVYGPLELTSSSKRAWPGVISDFPYVLGLILMAVVAYIVREWFKLQLYTSLPGLLFLSYWWQVDTRISPLAANQGPKCMDDMDTDKTASFLQLFSSKKMCKTTVIVTIVAMTYFGLALNSDNLAGNLYLNFGLSAAVEIPAYFLVIYLVDRIGRRWLFTGSMLVGGLACASTVLAIEYEPGGGDAIVVALAMLGKLFITAAYSTAHIHSAELFPTVIRNAGMGGASLFASLGTMGEQLGGIWGEAFPLVVFGALAFLTGILSLALPETLGKNLPETVEDGERFGRTGAFNLVRSLRLHKSGDYERIGDHSYQASIKEDSEHELLVSQDNSFKS</sequence>
<evidence type="ECO:0000259" key="7">
    <source>
        <dbReference type="PROSITE" id="PS50157"/>
    </source>
</evidence>
<feature type="transmembrane region" description="Helical" evidence="6">
    <location>
        <begin position="434"/>
        <end position="451"/>
    </location>
</feature>
<evidence type="ECO:0000256" key="1">
    <source>
        <dbReference type="ARBA" id="ARBA00004141"/>
    </source>
</evidence>
<feature type="transmembrane region" description="Helical" evidence="6">
    <location>
        <begin position="318"/>
        <end position="338"/>
    </location>
</feature>
<dbReference type="EMBL" id="CP111017">
    <property type="protein sequence ID" value="WAR09335.1"/>
    <property type="molecule type" value="Genomic_DNA"/>
</dbReference>
<dbReference type="InterPro" id="IPR036259">
    <property type="entry name" value="MFS_trans_sf"/>
</dbReference>
<keyword evidence="5" id="KW-0479">Metal-binding</keyword>
<dbReference type="PANTHER" id="PTHR24064">
    <property type="entry name" value="SOLUTE CARRIER FAMILY 22 MEMBER"/>
    <property type="match status" value="1"/>
</dbReference>
<feature type="transmembrane region" description="Helical" evidence="6">
    <location>
        <begin position="580"/>
        <end position="600"/>
    </location>
</feature>
<protein>
    <submittedName>
        <fullName evidence="8">ORCT-like protein</fullName>
    </submittedName>
</protein>
<evidence type="ECO:0000313" key="8">
    <source>
        <dbReference type="EMBL" id="WAR09335.1"/>
    </source>
</evidence>
<dbReference type="Pfam" id="PF00083">
    <property type="entry name" value="Sugar_tr"/>
    <property type="match status" value="1"/>
</dbReference>
<dbReference type="InterPro" id="IPR036236">
    <property type="entry name" value="Znf_C2H2_sf"/>
</dbReference>
<dbReference type="SUPFAM" id="SSF57667">
    <property type="entry name" value="beta-beta-alpha zinc fingers"/>
    <property type="match status" value="1"/>
</dbReference>
<keyword evidence="5" id="KW-0862">Zinc</keyword>